<organism evidence="2 3">
    <name type="scientific">Dreissena polymorpha</name>
    <name type="common">Zebra mussel</name>
    <name type="synonym">Mytilus polymorpha</name>
    <dbReference type="NCBI Taxonomy" id="45954"/>
    <lineage>
        <taxon>Eukaryota</taxon>
        <taxon>Metazoa</taxon>
        <taxon>Spiralia</taxon>
        <taxon>Lophotrochozoa</taxon>
        <taxon>Mollusca</taxon>
        <taxon>Bivalvia</taxon>
        <taxon>Autobranchia</taxon>
        <taxon>Heteroconchia</taxon>
        <taxon>Euheterodonta</taxon>
        <taxon>Imparidentia</taxon>
        <taxon>Neoheterodontei</taxon>
        <taxon>Myida</taxon>
        <taxon>Dreissenoidea</taxon>
        <taxon>Dreissenidae</taxon>
        <taxon>Dreissena</taxon>
    </lineage>
</organism>
<name>A0A9D4JQM4_DREPO</name>
<accession>A0A9D4JQM4</accession>
<dbReference type="EMBL" id="JAIWYP010000005">
    <property type="protein sequence ID" value="KAH3820761.1"/>
    <property type="molecule type" value="Genomic_DNA"/>
</dbReference>
<protein>
    <submittedName>
        <fullName evidence="2">Uncharacterized protein</fullName>
    </submittedName>
</protein>
<feature type="compositionally biased region" description="Basic and acidic residues" evidence="1">
    <location>
        <begin position="63"/>
        <end position="89"/>
    </location>
</feature>
<feature type="compositionally biased region" description="Basic and acidic residues" evidence="1">
    <location>
        <begin position="1"/>
        <end position="48"/>
    </location>
</feature>
<keyword evidence="3" id="KW-1185">Reference proteome</keyword>
<reference evidence="2" key="2">
    <citation type="submission" date="2020-11" db="EMBL/GenBank/DDBJ databases">
        <authorList>
            <person name="McCartney M.A."/>
            <person name="Auch B."/>
            <person name="Kono T."/>
            <person name="Mallez S."/>
            <person name="Becker A."/>
            <person name="Gohl D.M."/>
            <person name="Silverstein K.A.T."/>
            <person name="Koren S."/>
            <person name="Bechman K.B."/>
            <person name="Herman A."/>
            <person name="Abrahante J.E."/>
            <person name="Garbe J."/>
        </authorList>
    </citation>
    <scope>NUCLEOTIDE SEQUENCE</scope>
    <source>
        <strain evidence="2">Duluth1</strain>
        <tissue evidence="2">Whole animal</tissue>
    </source>
</reference>
<gene>
    <name evidence="2" type="ORF">DPMN_122510</name>
</gene>
<dbReference type="AlphaFoldDB" id="A0A9D4JQM4"/>
<evidence type="ECO:0000313" key="2">
    <source>
        <dbReference type="EMBL" id="KAH3820761.1"/>
    </source>
</evidence>
<proteinExistence type="predicted"/>
<sequence length="281" mass="32485">MLQIVNKEKENVADVKRKRALRSDSVHTENEKKALRSDSVNKEKENVAKAKRTRTLRSNSVNNERENAADVKRKRALRSDSVPKEKENVADVQRNRALRSYSAYRKKESVADNKMKELCRSDPVKKRNERLQDQKLRGKENVQMKELKSDNSYVGAQFKESIQQGPSIRPANVMSALKYLKDNNEKYEDVIVNTTWLEQASELDRKLIDACEDNDSDDLEEDNDFDDLEDEENYHCADSKHDTEHVKKGEKSESEDEEDNNMKLRGASSPSVSFLTLNVRF</sequence>
<feature type="region of interest" description="Disordered" evidence="1">
    <location>
        <begin position="212"/>
        <end position="268"/>
    </location>
</feature>
<feature type="compositionally biased region" description="Basic and acidic residues" evidence="1">
    <location>
        <begin position="233"/>
        <end position="252"/>
    </location>
</feature>
<feature type="region of interest" description="Disordered" evidence="1">
    <location>
        <begin position="1"/>
        <end position="94"/>
    </location>
</feature>
<comment type="caution">
    <text evidence="2">The sequence shown here is derived from an EMBL/GenBank/DDBJ whole genome shotgun (WGS) entry which is preliminary data.</text>
</comment>
<evidence type="ECO:0000313" key="3">
    <source>
        <dbReference type="Proteomes" id="UP000828390"/>
    </source>
</evidence>
<evidence type="ECO:0000256" key="1">
    <source>
        <dbReference type="SAM" id="MobiDB-lite"/>
    </source>
</evidence>
<feature type="compositionally biased region" description="Acidic residues" evidence="1">
    <location>
        <begin position="212"/>
        <end position="232"/>
    </location>
</feature>
<reference evidence="2" key="1">
    <citation type="journal article" date="2019" name="bioRxiv">
        <title>The Genome of the Zebra Mussel, Dreissena polymorpha: A Resource for Invasive Species Research.</title>
        <authorList>
            <person name="McCartney M.A."/>
            <person name="Auch B."/>
            <person name="Kono T."/>
            <person name="Mallez S."/>
            <person name="Zhang Y."/>
            <person name="Obille A."/>
            <person name="Becker A."/>
            <person name="Abrahante J.E."/>
            <person name="Garbe J."/>
            <person name="Badalamenti J.P."/>
            <person name="Herman A."/>
            <person name="Mangelson H."/>
            <person name="Liachko I."/>
            <person name="Sullivan S."/>
            <person name="Sone E.D."/>
            <person name="Koren S."/>
            <person name="Silverstein K.A.T."/>
            <person name="Beckman K.B."/>
            <person name="Gohl D.M."/>
        </authorList>
    </citation>
    <scope>NUCLEOTIDE SEQUENCE</scope>
    <source>
        <strain evidence="2">Duluth1</strain>
        <tissue evidence="2">Whole animal</tissue>
    </source>
</reference>
<dbReference type="Proteomes" id="UP000828390">
    <property type="component" value="Unassembled WGS sequence"/>
</dbReference>